<dbReference type="SUPFAM" id="SSF55347">
    <property type="entry name" value="Glyceraldehyde-3-phosphate dehydrogenase-like, C-terminal domain"/>
    <property type="match status" value="1"/>
</dbReference>
<evidence type="ECO:0000313" key="5">
    <source>
        <dbReference type="EMBL" id="SNX49495.1"/>
    </source>
</evidence>
<keyword evidence="2 5" id="KW-0560">Oxidoreductase</keyword>
<dbReference type="OrthoDB" id="9781031at2"/>
<comment type="similarity">
    <text evidence="1">Belongs to the Gfo/Idh/MocA family.</text>
</comment>
<dbReference type="EC" id="1.1.1.18" evidence="5"/>
<sequence length="331" mass="36667">MINIALFGSGRIGRIHASNINAHPLCRLVHVVDPHKPSAQELADSFDASVVETEYALKSEEIDAVFICSPTDTHATLIELAARHQKAIFCEKPIDLSSQKVRECLAVVKQENALFMIGFNRRFDPNFAKLKQAVSENKIGNPESLVIISRDPQAPPSEYIRASGGMFKDMTIHDFDMARFLFDQDVLAVSASGRCLVDKRIEQEGDIDTAMVTLEFACGGLATIINSRRSGYGYDQRIEFHGSKGLIKAENVKSSLLQVWSAEGCMAEKPLDFFLERYKEAYQMELQYFVDVFNGGVPNTCDGDAGLKAMLLAEASLLSFKTGQRIELSKS</sequence>
<dbReference type="PANTHER" id="PTHR42840">
    <property type="entry name" value="NAD(P)-BINDING ROSSMANN-FOLD SUPERFAMILY PROTEIN-RELATED"/>
    <property type="match status" value="1"/>
</dbReference>
<dbReference type="AlphaFoldDB" id="A0A240ENB5"/>
<accession>A0A240ENB5</accession>
<dbReference type="InterPro" id="IPR055170">
    <property type="entry name" value="GFO_IDH_MocA-like_dom"/>
</dbReference>
<dbReference type="SUPFAM" id="SSF51735">
    <property type="entry name" value="NAD(P)-binding Rossmann-fold domains"/>
    <property type="match status" value="1"/>
</dbReference>
<evidence type="ECO:0000259" key="3">
    <source>
        <dbReference type="Pfam" id="PF01408"/>
    </source>
</evidence>
<feature type="domain" description="GFO/IDH/MocA-like oxidoreductase" evidence="4">
    <location>
        <begin position="127"/>
        <end position="247"/>
    </location>
</feature>
<dbReference type="PANTHER" id="PTHR42840:SF3">
    <property type="entry name" value="BINDING ROSSMANN FOLD OXIDOREDUCTASE, PUTATIVE (AFU_ORTHOLOGUE AFUA_2G10240)-RELATED"/>
    <property type="match status" value="1"/>
</dbReference>
<gene>
    <name evidence="5" type="primary">idhA</name>
    <name evidence="5" type="ORF">VTH8203_03143</name>
</gene>
<dbReference type="Gene3D" id="3.40.50.720">
    <property type="entry name" value="NAD(P)-binding Rossmann-like Domain"/>
    <property type="match status" value="1"/>
</dbReference>
<dbReference type="EMBL" id="OANU01000063">
    <property type="protein sequence ID" value="SNX49495.1"/>
    <property type="molecule type" value="Genomic_DNA"/>
</dbReference>
<name>A0A240ENB5_9VIBR</name>
<protein>
    <submittedName>
        <fullName evidence="5">Inositol 2-dehydrogenase</fullName>
        <ecNumber evidence="5">1.1.1.18</ecNumber>
    </submittedName>
</protein>
<dbReference type="Gene3D" id="3.30.360.10">
    <property type="entry name" value="Dihydrodipicolinate Reductase, domain 2"/>
    <property type="match status" value="1"/>
</dbReference>
<proteinExistence type="inferred from homology"/>
<dbReference type="InterPro" id="IPR030827">
    <property type="entry name" value="Myo_inos_IolG"/>
</dbReference>
<keyword evidence="6" id="KW-1185">Reference proteome</keyword>
<evidence type="ECO:0000313" key="6">
    <source>
        <dbReference type="Proteomes" id="UP000219336"/>
    </source>
</evidence>
<dbReference type="Pfam" id="PF01408">
    <property type="entry name" value="GFO_IDH_MocA"/>
    <property type="match status" value="1"/>
</dbReference>
<reference evidence="6" key="1">
    <citation type="submission" date="2016-06" db="EMBL/GenBank/DDBJ databases">
        <authorList>
            <person name="Rodrigo-Torres L."/>
            <person name="Arahal R.D."/>
            <person name="Lucena T."/>
        </authorList>
    </citation>
    <scope>NUCLEOTIDE SEQUENCE [LARGE SCALE GENOMIC DNA]</scope>
    <source>
        <strain evidence="6">CECT8203</strain>
    </source>
</reference>
<evidence type="ECO:0000256" key="1">
    <source>
        <dbReference type="ARBA" id="ARBA00010928"/>
    </source>
</evidence>
<evidence type="ECO:0000256" key="2">
    <source>
        <dbReference type="ARBA" id="ARBA00023002"/>
    </source>
</evidence>
<dbReference type="GO" id="GO:0000166">
    <property type="term" value="F:nucleotide binding"/>
    <property type="evidence" value="ECO:0007669"/>
    <property type="project" value="InterPro"/>
</dbReference>
<organism evidence="5 6">
    <name type="scientific">Vibrio thalassae</name>
    <dbReference type="NCBI Taxonomy" id="1243014"/>
    <lineage>
        <taxon>Bacteria</taxon>
        <taxon>Pseudomonadati</taxon>
        <taxon>Pseudomonadota</taxon>
        <taxon>Gammaproteobacteria</taxon>
        <taxon>Vibrionales</taxon>
        <taxon>Vibrionaceae</taxon>
        <taxon>Vibrio</taxon>
    </lineage>
</organism>
<dbReference type="NCBIfam" id="TIGR04380">
    <property type="entry name" value="myo_inos_iolG"/>
    <property type="match status" value="1"/>
</dbReference>
<feature type="domain" description="Gfo/Idh/MocA-like oxidoreductase N-terminal" evidence="3">
    <location>
        <begin position="2"/>
        <end position="119"/>
    </location>
</feature>
<dbReference type="InterPro" id="IPR000683">
    <property type="entry name" value="Gfo/Idh/MocA-like_OxRdtase_N"/>
</dbReference>
<dbReference type="Proteomes" id="UP000219336">
    <property type="component" value="Unassembled WGS sequence"/>
</dbReference>
<dbReference type="Pfam" id="PF22725">
    <property type="entry name" value="GFO_IDH_MocA_C3"/>
    <property type="match status" value="1"/>
</dbReference>
<evidence type="ECO:0000259" key="4">
    <source>
        <dbReference type="Pfam" id="PF22725"/>
    </source>
</evidence>
<dbReference type="RefSeq" id="WP_096994546.1">
    <property type="nucleotide sequence ID" value="NZ_JBHSII010000001.1"/>
</dbReference>
<dbReference type="InterPro" id="IPR036291">
    <property type="entry name" value="NAD(P)-bd_dom_sf"/>
</dbReference>
<dbReference type="GO" id="GO:0050112">
    <property type="term" value="F:inositol 2-dehydrogenase (NAD+) activity"/>
    <property type="evidence" value="ECO:0007669"/>
    <property type="project" value="UniProtKB-EC"/>
</dbReference>